<keyword evidence="9" id="KW-0010">Activator</keyword>
<dbReference type="SUPFAM" id="SSF50037">
    <property type="entry name" value="C-terminal domain of transcriptional repressors"/>
    <property type="match status" value="1"/>
</dbReference>
<dbReference type="GO" id="GO:0046914">
    <property type="term" value="F:transition metal ion binding"/>
    <property type="evidence" value="ECO:0007669"/>
    <property type="project" value="InterPro"/>
</dbReference>
<dbReference type="RefSeq" id="WP_093115380.1">
    <property type="nucleotide sequence ID" value="NZ_FNWJ01000001.1"/>
</dbReference>
<evidence type="ECO:0000313" key="14">
    <source>
        <dbReference type="EMBL" id="SEH10333.1"/>
    </source>
</evidence>
<dbReference type="GO" id="GO:0003677">
    <property type="term" value="F:DNA binding"/>
    <property type="evidence" value="ECO:0007669"/>
    <property type="project" value="UniProtKB-KW"/>
</dbReference>
<name>A0A1H6FKH2_THEAL</name>
<evidence type="ECO:0000256" key="4">
    <source>
        <dbReference type="ARBA" id="ARBA00022490"/>
    </source>
</evidence>
<dbReference type="PANTHER" id="PTHR33238">
    <property type="entry name" value="IRON (METAL) DEPENDENT REPRESSOR, DTXR FAMILY"/>
    <property type="match status" value="1"/>
</dbReference>
<evidence type="ECO:0000256" key="6">
    <source>
        <dbReference type="ARBA" id="ARBA00023004"/>
    </source>
</evidence>
<protein>
    <recommendedName>
        <fullName evidence="12">Manganese transport regulator</fullName>
    </recommendedName>
</protein>
<evidence type="ECO:0000256" key="9">
    <source>
        <dbReference type="ARBA" id="ARBA00023159"/>
    </source>
</evidence>
<evidence type="ECO:0000256" key="11">
    <source>
        <dbReference type="ARBA" id="ARBA00023211"/>
    </source>
</evidence>
<dbReference type="GO" id="GO:0005737">
    <property type="term" value="C:cytoplasm"/>
    <property type="evidence" value="ECO:0007669"/>
    <property type="project" value="UniProtKB-SubCell"/>
</dbReference>
<feature type="domain" description="HTH dtxR-type" evidence="13">
    <location>
        <begin position="7"/>
        <end position="70"/>
    </location>
</feature>
<dbReference type="PANTHER" id="PTHR33238:SF11">
    <property type="entry name" value="TRANSCRIPTIONAL REGULATOR MNTR"/>
    <property type="match status" value="1"/>
</dbReference>
<organism evidence="14 15">
    <name type="scientific">Thermoleophilum album</name>
    <dbReference type="NCBI Taxonomy" id="29539"/>
    <lineage>
        <taxon>Bacteria</taxon>
        <taxon>Bacillati</taxon>
        <taxon>Actinomycetota</taxon>
        <taxon>Thermoleophilia</taxon>
        <taxon>Thermoleophilales</taxon>
        <taxon>Thermoleophilaceae</taxon>
        <taxon>Thermoleophilum</taxon>
    </lineage>
</organism>
<dbReference type="InterPro" id="IPR007167">
    <property type="entry name" value="Fe-transptr_FeoA-like"/>
</dbReference>
<evidence type="ECO:0000256" key="1">
    <source>
        <dbReference type="ARBA" id="ARBA00004496"/>
    </source>
</evidence>
<keyword evidence="10" id="KW-0804">Transcription</keyword>
<dbReference type="InterPro" id="IPR036388">
    <property type="entry name" value="WH-like_DNA-bd_sf"/>
</dbReference>
<dbReference type="SUPFAM" id="SSF46785">
    <property type="entry name" value="Winged helix' DNA-binding domain"/>
    <property type="match status" value="1"/>
</dbReference>
<dbReference type="InterPro" id="IPR036390">
    <property type="entry name" value="WH_DNA-bd_sf"/>
</dbReference>
<dbReference type="GO" id="GO:0003700">
    <property type="term" value="F:DNA-binding transcription factor activity"/>
    <property type="evidence" value="ECO:0007669"/>
    <property type="project" value="InterPro"/>
</dbReference>
<comment type="subunit">
    <text evidence="3">Homodimer.</text>
</comment>
<dbReference type="GO" id="GO:0046983">
    <property type="term" value="F:protein dimerization activity"/>
    <property type="evidence" value="ECO:0007669"/>
    <property type="project" value="InterPro"/>
</dbReference>
<evidence type="ECO:0000256" key="10">
    <source>
        <dbReference type="ARBA" id="ARBA00023163"/>
    </source>
</evidence>
<dbReference type="InterPro" id="IPR050536">
    <property type="entry name" value="DtxR_MntR_Metal-Reg"/>
</dbReference>
<dbReference type="OrthoDB" id="9791355at2"/>
<evidence type="ECO:0000256" key="2">
    <source>
        <dbReference type="ARBA" id="ARBA00007871"/>
    </source>
</evidence>
<dbReference type="Proteomes" id="UP000222056">
    <property type="component" value="Unassembled WGS sequence"/>
</dbReference>
<evidence type="ECO:0000256" key="5">
    <source>
        <dbReference type="ARBA" id="ARBA00022491"/>
    </source>
</evidence>
<dbReference type="Gene3D" id="1.10.60.10">
    <property type="entry name" value="Iron dependent repressor, metal binding and dimerisation domain"/>
    <property type="match status" value="1"/>
</dbReference>
<dbReference type="Pfam" id="PF04023">
    <property type="entry name" value="FeoA"/>
    <property type="match status" value="1"/>
</dbReference>
<keyword evidence="6" id="KW-0408">Iron</keyword>
<dbReference type="PROSITE" id="PS50944">
    <property type="entry name" value="HTH_DTXR"/>
    <property type="match status" value="1"/>
</dbReference>
<dbReference type="Pfam" id="PF01325">
    <property type="entry name" value="Fe_dep_repress"/>
    <property type="match status" value="1"/>
</dbReference>
<keyword evidence="11" id="KW-0464">Manganese</keyword>
<dbReference type="SUPFAM" id="SSF47979">
    <property type="entry name" value="Iron-dependent repressor protein, dimerization domain"/>
    <property type="match status" value="1"/>
</dbReference>
<proteinExistence type="inferred from homology"/>
<keyword evidence="8" id="KW-0238">DNA-binding</keyword>
<dbReference type="AlphaFoldDB" id="A0A1H6FKH2"/>
<dbReference type="InterPro" id="IPR001367">
    <property type="entry name" value="Fe_dep_repressor"/>
</dbReference>
<evidence type="ECO:0000256" key="3">
    <source>
        <dbReference type="ARBA" id="ARBA00011738"/>
    </source>
</evidence>
<dbReference type="SMART" id="SM00899">
    <property type="entry name" value="FeoA"/>
    <property type="match status" value="1"/>
</dbReference>
<comment type="subcellular location">
    <subcellularLocation>
        <location evidence="1">Cytoplasm</location>
    </subcellularLocation>
</comment>
<dbReference type="InterPro" id="IPR008988">
    <property type="entry name" value="Transcriptional_repressor_C"/>
</dbReference>
<dbReference type="EMBL" id="FNWJ01000001">
    <property type="protein sequence ID" value="SEH10333.1"/>
    <property type="molecule type" value="Genomic_DNA"/>
</dbReference>
<reference evidence="15" key="1">
    <citation type="submission" date="2016-10" db="EMBL/GenBank/DDBJ databases">
        <authorList>
            <person name="Varghese N."/>
            <person name="Submissions S."/>
        </authorList>
    </citation>
    <scope>NUCLEOTIDE SEQUENCE [LARGE SCALE GENOMIC DNA]</scope>
    <source>
        <strain evidence="15">ATCC 35263</strain>
    </source>
</reference>
<evidence type="ECO:0000256" key="7">
    <source>
        <dbReference type="ARBA" id="ARBA00023015"/>
    </source>
</evidence>
<dbReference type="Gene3D" id="1.10.10.10">
    <property type="entry name" value="Winged helix-like DNA-binding domain superfamily/Winged helix DNA-binding domain"/>
    <property type="match status" value="1"/>
</dbReference>
<dbReference type="InterPro" id="IPR022687">
    <property type="entry name" value="HTH_DTXR"/>
</dbReference>
<dbReference type="Pfam" id="PF02742">
    <property type="entry name" value="Fe_dep_repr_C"/>
    <property type="match status" value="1"/>
</dbReference>
<keyword evidence="15" id="KW-1185">Reference proteome</keyword>
<dbReference type="InterPro" id="IPR022689">
    <property type="entry name" value="Iron_dep_repressor"/>
</dbReference>
<keyword evidence="4" id="KW-0963">Cytoplasm</keyword>
<evidence type="ECO:0000313" key="15">
    <source>
        <dbReference type="Proteomes" id="UP000222056"/>
    </source>
</evidence>
<dbReference type="Gene3D" id="2.30.30.90">
    <property type="match status" value="1"/>
</dbReference>
<gene>
    <name evidence="14" type="ORF">SAMN02745716_0182</name>
</gene>
<comment type="similarity">
    <text evidence="2">Belongs to the DtxR/MntR family.</text>
</comment>
<evidence type="ECO:0000256" key="8">
    <source>
        <dbReference type="ARBA" id="ARBA00023125"/>
    </source>
</evidence>
<evidence type="ECO:0000256" key="12">
    <source>
        <dbReference type="ARBA" id="ARBA00032593"/>
    </source>
</evidence>
<accession>A0A1H6FKH2</accession>
<dbReference type="InterPro" id="IPR038157">
    <property type="entry name" value="FeoA_core_dom"/>
</dbReference>
<evidence type="ECO:0000259" key="13">
    <source>
        <dbReference type="PROSITE" id="PS50944"/>
    </source>
</evidence>
<dbReference type="SMART" id="SM00529">
    <property type="entry name" value="HTH_DTXR"/>
    <property type="match status" value="1"/>
</dbReference>
<dbReference type="InterPro" id="IPR036421">
    <property type="entry name" value="Fe_dep_repressor_sf"/>
</dbReference>
<keyword evidence="5" id="KW-0678">Repressor</keyword>
<sequence length="230" mass="25848">MRKRDELSEAVEDYVKSIYVLQARAGGEAVTTTALAERLGVTPASVSAMIRRLDEQGLARHERYRGVRLTEEGERLALEVLRHHRLLELYLVEKLGMPWDKVHAEAEVLEHVLSEELEELIARKLGHPKRDPHGDPIPSVEGHVEEEETVSLESLEPGARGRFVRISDSDPEMLRYLADRGIKPGDHFEVVERQPFGGPLFVRFGGEVHALGGELARSMRVVVDDAKGRI</sequence>
<dbReference type="STRING" id="29539.SAMN02745716_0182"/>
<keyword evidence="7" id="KW-0805">Transcription regulation</keyword>